<reference evidence="3 4" key="1">
    <citation type="journal article" date="2021" name="MBio">
        <title>Poor Competitiveness of Bradyrhizobium in Pigeon Pea Root Colonization in Indian Soils.</title>
        <authorList>
            <person name="Chalasani D."/>
            <person name="Basu A."/>
            <person name="Pullabhotla S.V.S.R.N."/>
            <person name="Jorrin B."/>
            <person name="Neal A.L."/>
            <person name="Poole P.S."/>
            <person name="Podile A.R."/>
            <person name="Tkacz A."/>
        </authorList>
    </citation>
    <scope>NUCLEOTIDE SEQUENCE [LARGE SCALE GENOMIC DNA]</scope>
    <source>
        <strain evidence="3 4">HU44</strain>
    </source>
</reference>
<evidence type="ECO:0000256" key="1">
    <source>
        <dbReference type="SAM" id="Phobius"/>
    </source>
</evidence>
<evidence type="ECO:0000259" key="2">
    <source>
        <dbReference type="Pfam" id="PF01757"/>
    </source>
</evidence>
<dbReference type="PANTHER" id="PTHR23028">
    <property type="entry name" value="ACETYLTRANSFERASE"/>
    <property type="match status" value="1"/>
</dbReference>
<name>A0ABS7HEZ3_9HYPH</name>
<feature type="transmembrane region" description="Helical" evidence="1">
    <location>
        <begin position="33"/>
        <end position="54"/>
    </location>
</feature>
<dbReference type="InterPro" id="IPR002656">
    <property type="entry name" value="Acyl_transf_3_dom"/>
</dbReference>
<feature type="transmembrane region" description="Helical" evidence="1">
    <location>
        <begin position="12"/>
        <end position="27"/>
    </location>
</feature>
<keyword evidence="3" id="KW-0808">Transferase</keyword>
<comment type="caution">
    <text evidence="3">The sequence shown here is derived from an EMBL/GenBank/DDBJ whole genome shotgun (WGS) entry which is preliminary data.</text>
</comment>
<keyword evidence="1" id="KW-0812">Transmembrane</keyword>
<keyword evidence="1" id="KW-0472">Membrane</keyword>
<feature type="domain" description="Acyltransferase 3" evidence="2">
    <location>
        <begin position="8"/>
        <end position="330"/>
    </location>
</feature>
<gene>
    <name evidence="3" type="ORF">JNB71_21360</name>
</gene>
<accession>A0ABS7HEZ3</accession>
<feature type="transmembrane region" description="Helical" evidence="1">
    <location>
        <begin position="211"/>
        <end position="228"/>
    </location>
</feature>
<keyword evidence="4" id="KW-1185">Reference proteome</keyword>
<proteinExistence type="predicted"/>
<dbReference type="Proteomes" id="UP000757604">
    <property type="component" value="Unassembled WGS sequence"/>
</dbReference>
<keyword evidence="3" id="KW-0012">Acyltransferase</keyword>
<dbReference type="RefSeq" id="WP_220373793.1">
    <property type="nucleotide sequence ID" value="NZ_JAEUAO010000006.1"/>
</dbReference>
<feature type="transmembrane region" description="Helical" evidence="1">
    <location>
        <begin position="240"/>
        <end position="264"/>
    </location>
</feature>
<feature type="transmembrane region" description="Helical" evidence="1">
    <location>
        <begin position="285"/>
        <end position="305"/>
    </location>
</feature>
<keyword evidence="1" id="KW-1133">Transmembrane helix</keyword>
<feature type="transmembrane region" description="Helical" evidence="1">
    <location>
        <begin position="75"/>
        <end position="93"/>
    </location>
</feature>
<dbReference type="GO" id="GO:0016746">
    <property type="term" value="F:acyltransferase activity"/>
    <property type="evidence" value="ECO:0007669"/>
    <property type="project" value="UniProtKB-KW"/>
</dbReference>
<evidence type="ECO:0000313" key="4">
    <source>
        <dbReference type="Proteomes" id="UP000757604"/>
    </source>
</evidence>
<sequence length="398" mass="44628">MSNTRDRQLDGLRAIAVTMVLYAHFFAENGDLWGHLGVRLFFVLSGFLITRLLLDARDTERYEPSTALKSFYIRRALRIFPPYFAMLGFIWVVNLEGARANLAWHALYLSNFWYAIENEWSPWVLCHTWSLSIEEQFYVLWPLVILLAPRQLIERICIAVIACSLAYRLCWPVTGAPTLMRDLLPTASMDALASGALLAAYRARSASWPRWMKLSWMPSIAAVVILAWPRPTMTPALDWAAWIGTEVLPLLPLTMLVGCCSAGIRGYFGRAAEFTPLTALGRISYGVYLFHPIVLSLVVKAQAWIPVNVSEQGPGRFVVAGAATLILASLSWSLFETRLNRLKRHFPYVATADHSRAGSFLHAGNTVEWSGDRMAPRSVMPACKSADRGKAFQTSDLQ</sequence>
<feature type="transmembrane region" description="Helical" evidence="1">
    <location>
        <begin position="317"/>
        <end position="335"/>
    </location>
</feature>
<dbReference type="Pfam" id="PF01757">
    <property type="entry name" value="Acyl_transf_3"/>
    <property type="match status" value="1"/>
</dbReference>
<feature type="transmembrane region" description="Helical" evidence="1">
    <location>
        <begin position="152"/>
        <end position="171"/>
    </location>
</feature>
<evidence type="ECO:0000313" key="3">
    <source>
        <dbReference type="EMBL" id="MBW9065859.1"/>
    </source>
</evidence>
<protein>
    <submittedName>
        <fullName evidence="3">Acyltransferase</fullName>
    </submittedName>
</protein>
<dbReference type="PANTHER" id="PTHR23028:SF53">
    <property type="entry name" value="ACYL_TRANSF_3 DOMAIN-CONTAINING PROTEIN"/>
    <property type="match status" value="1"/>
</dbReference>
<dbReference type="EMBL" id="JAEUAO010000006">
    <property type="protein sequence ID" value="MBW9065859.1"/>
    <property type="molecule type" value="Genomic_DNA"/>
</dbReference>
<organism evidence="3 4">
    <name type="scientific">Rhizobium herbae</name>
    <dbReference type="NCBI Taxonomy" id="508661"/>
    <lineage>
        <taxon>Bacteria</taxon>
        <taxon>Pseudomonadati</taxon>
        <taxon>Pseudomonadota</taxon>
        <taxon>Alphaproteobacteria</taxon>
        <taxon>Hyphomicrobiales</taxon>
        <taxon>Rhizobiaceae</taxon>
        <taxon>Rhizobium/Agrobacterium group</taxon>
        <taxon>Rhizobium</taxon>
    </lineage>
</organism>
<dbReference type="InterPro" id="IPR050879">
    <property type="entry name" value="Acyltransferase_3"/>
</dbReference>